<proteinExistence type="predicted"/>
<accession>A0AAD1XXH2</accession>
<dbReference type="EMBL" id="CAMPGE010022308">
    <property type="protein sequence ID" value="CAI2380356.1"/>
    <property type="molecule type" value="Genomic_DNA"/>
</dbReference>
<comment type="caution">
    <text evidence="1">The sequence shown here is derived from an EMBL/GenBank/DDBJ whole genome shotgun (WGS) entry which is preliminary data.</text>
</comment>
<evidence type="ECO:0000313" key="2">
    <source>
        <dbReference type="Proteomes" id="UP001295684"/>
    </source>
</evidence>
<sequence length="97" mass="11554">MVISVRLDSSIKHWEANPILIYNKHRSFTFRAFSCITCFRNCSRFKSLFLSFCSTNCYYSTNTYNNKNSRNNEIDCDDNKYCCRNKDNCRVKTCNKK</sequence>
<keyword evidence="2" id="KW-1185">Reference proteome</keyword>
<dbReference type="Proteomes" id="UP001295684">
    <property type="component" value="Unassembled WGS sequence"/>
</dbReference>
<gene>
    <name evidence="1" type="ORF">ECRASSUSDP1_LOCUS21790</name>
</gene>
<evidence type="ECO:0000313" key="1">
    <source>
        <dbReference type="EMBL" id="CAI2380356.1"/>
    </source>
</evidence>
<name>A0AAD1XXH2_EUPCR</name>
<dbReference type="AlphaFoldDB" id="A0AAD1XXH2"/>
<protein>
    <submittedName>
        <fullName evidence="1">Uncharacterized protein</fullName>
    </submittedName>
</protein>
<reference evidence="1" key="1">
    <citation type="submission" date="2023-07" db="EMBL/GenBank/DDBJ databases">
        <authorList>
            <consortium name="AG Swart"/>
            <person name="Singh M."/>
            <person name="Singh A."/>
            <person name="Seah K."/>
            <person name="Emmerich C."/>
        </authorList>
    </citation>
    <scope>NUCLEOTIDE SEQUENCE</scope>
    <source>
        <strain evidence="1">DP1</strain>
    </source>
</reference>
<organism evidence="1 2">
    <name type="scientific">Euplotes crassus</name>
    <dbReference type="NCBI Taxonomy" id="5936"/>
    <lineage>
        <taxon>Eukaryota</taxon>
        <taxon>Sar</taxon>
        <taxon>Alveolata</taxon>
        <taxon>Ciliophora</taxon>
        <taxon>Intramacronucleata</taxon>
        <taxon>Spirotrichea</taxon>
        <taxon>Hypotrichia</taxon>
        <taxon>Euplotida</taxon>
        <taxon>Euplotidae</taxon>
        <taxon>Moneuplotes</taxon>
    </lineage>
</organism>